<dbReference type="EMBL" id="CP031598">
    <property type="protein sequence ID" value="QEW24566.1"/>
    <property type="molecule type" value="Genomic_DNA"/>
</dbReference>
<dbReference type="KEGG" id="rid:RIdsm_00346"/>
<protein>
    <submittedName>
        <fullName evidence="4">Arylesterase</fullName>
        <ecNumber evidence="4">3.1.1.2</ecNumber>
    </submittedName>
</protein>
<evidence type="ECO:0000313" key="4">
    <source>
        <dbReference type="EMBL" id="QEW24566.1"/>
    </source>
</evidence>
<proteinExistence type="predicted"/>
<evidence type="ECO:0000259" key="2">
    <source>
        <dbReference type="Pfam" id="PF00561"/>
    </source>
</evidence>
<keyword evidence="1 4" id="KW-0378">Hydrolase</keyword>
<dbReference type="PRINTS" id="PR00111">
    <property type="entry name" value="ABHYDROLASE"/>
</dbReference>
<gene>
    <name evidence="4" type="ORF">RIdsm_00346</name>
    <name evidence="3" type="ORF">XM52_11790</name>
</gene>
<dbReference type="GO" id="GO:0004064">
    <property type="term" value="F:arylesterase activity"/>
    <property type="evidence" value="ECO:0007669"/>
    <property type="project" value="UniProtKB-EC"/>
</dbReference>
<dbReference type="Gene3D" id="3.40.50.1820">
    <property type="entry name" value="alpha/beta hydrolase"/>
    <property type="match status" value="1"/>
</dbReference>
<evidence type="ECO:0000313" key="6">
    <source>
        <dbReference type="Proteomes" id="UP000325785"/>
    </source>
</evidence>
<evidence type="ECO:0000313" key="3">
    <source>
        <dbReference type="EMBL" id="KRS17687.1"/>
    </source>
</evidence>
<dbReference type="Pfam" id="PF00561">
    <property type="entry name" value="Abhydrolase_1"/>
    <property type="match status" value="1"/>
</dbReference>
<dbReference type="EMBL" id="LAXI01000006">
    <property type="protein sequence ID" value="KRS17687.1"/>
    <property type="molecule type" value="Genomic_DNA"/>
</dbReference>
<accession>A0A0T5P8P9</accession>
<dbReference type="SUPFAM" id="SSF53474">
    <property type="entry name" value="alpha/beta-Hydrolases"/>
    <property type="match status" value="1"/>
</dbReference>
<dbReference type="AlphaFoldDB" id="A0A0T5P8P9"/>
<dbReference type="PANTHER" id="PTHR43798:SF31">
    <property type="entry name" value="AB HYDROLASE SUPERFAMILY PROTEIN YCLE"/>
    <property type="match status" value="1"/>
</dbReference>
<name>A0A0T5P8P9_9RHOB</name>
<dbReference type="OrthoDB" id="9804723at2"/>
<sequence>MSMPEITGRDGVRLATYAEGPEGAPAVLFIHGWAQQSVCWRPVMDRLKGRFRVVAMDLRGHGASDKPEGEGPYTDTALWADDVTAVIEGYGLEKPVLVGWSYGSRVIASYLSVHGDAGLSGMVLAGGILTIGAAREDWMVGPSSPGVQRDLYTDDLPRRLAATAKFVKECTAQPLDTQAYGELVGANMLCPPHVRRALFAPTWDFRPVYAAMTCPGLVIHGVQDEVVSAATGEAAAALMKDARYLPYDGAGHAPFLENPDRFADDLAAFVETCTTAEEGQ</sequence>
<dbReference type="InterPro" id="IPR029058">
    <property type="entry name" value="AB_hydrolase_fold"/>
</dbReference>
<dbReference type="InterPro" id="IPR050266">
    <property type="entry name" value="AB_hydrolase_sf"/>
</dbReference>
<dbReference type="STRING" id="540747.SAMN04488031_107137"/>
<reference evidence="4 6" key="2">
    <citation type="submission" date="2018-08" db="EMBL/GenBank/DDBJ databases">
        <title>Genetic Globetrotter - A new plasmid hitch-hiking vast phylogenetic and geographic distances.</title>
        <authorList>
            <person name="Vollmers J."/>
            <person name="Petersen J."/>
        </authorList>
    </citation>
    <scope>NUCLEOTIDE SEQUENCE [LARGE SCALE GENOMIC DNA]</scope>
    <source>
        <strain evidence="4 6">DSM 26383</strain>
    </source>
</reference>
<dbReference type="EC" id="3.1.1.2" evidence="4"/>
<dbReference type="Proteomes" id="UP000325785">
    <property type="component" value="Chromosome"/>
</dbReference>
<keyword evidence="5" id="KW-1185">Reference proteome</keyword>
<dbReference type="Proteomes" id="UP000051401">
    <property type="component" value="Unassembled WGS sequence"/>
</dbReference>
<dbReference type="PATRIC" id="fig|540747.5.peg.5336"/>
<dbReference type="RefSeq" id="WP_057816331.1">
    <property type="nucleotide sequence ID" value="NZ_CP031598.1"/>
</dbReference>
<evidence type="ECO:0000256" key="1">
    <source>
        <dbReference type="ARBA" id="ARBA00022801"/>
    </source>
</evidence>
<reference evidence="3 5" key="1">
    <citation type="submission" date="2015-04" db="EMBL/GenBank/DDBJ databases">
        <title>The draft genome sequence of Roseovarius indicus B108T.</title>
        <authorList>
            <person name="Li G."/>
            <person name="Lai Q."/>
            <person name="Shao Z."/>
            <person name="Yan P."/>
        </authorList>
    </citation>
    <scope>NUCLEOTIDE SEQUENCE [LARGE SCALE GENOMIC DNA]</scope>
    <source>
        <strain evidence="3 5">B108</strain>
    </source>
</reference>
<dbReference type="PANTHER" id="PTHR43798">
    <property type="entry name" value="MONOACYLGLYCEROL LIPASE"/>
    <property type="match status" value="1"/>
</dbReference>
<dbReference type="GO" id="GO:0016020">
    <property type="term" value="C:membrane"/>
    <property type="evidence" value="ECO:0007669"/>
    <property type="project" value="TreeGrafter"/>
</dbReference>
<feature type="domain" description="AB hydrolase-1" evidence="2">
    <location>
        <begin position="25"/>
        <end position="259"/>
    </location>
</feature>
<organism evidence="3 5">
    <name type="scientific">Roseovarius indicus</name>
    <dbReference type="NCBI Taxonomy" id="540747"/>
    <lineage>
        <taxon>Bacteria</taxon>
        <taxon>Pseudomonadati</taxon>
        <taxon>Pseudomonadota</taxon>
        <taxon>Alphaproteobacteria</taxon>
        <taxon>Rhodobacterales</taxon>
        <taxon>Roseobacteraceae</taxon>
        <taxon>Roseovarius</taxon>
    </lineage>
</organism>
<evidence type="ECO:0000313" key="5">
    <source>
        <dbReference type="Proteomes" id="UP000051401"/>
    </source>
</evidence>
<dbReference type="InterPro" id="IPR000073">
    <property type="entry name" value="AB_hydrolase_1"/>
</dbReference>